<dbReference type="Pfam" id="PF08327">
    <property type="entry name" value="AHSA1"/>
    <property type="match status" value="1"/>
</dbReference>
<dbReference type="Proteomes" id="UP001432039">
    <property type="component" value="Chromosome"/>
</dbReference>
<dbReference type="RefSeq" id="WP_030722893.1">
    <property type="nucleotide sequence ID" value="NZ_CP108090.1"/>
</dbReference>
<comment type="similarity">
    <text evidence="1">Belongs to the AHA1 family.</text>
</comment>
<dbReference type="InterPro" id="IPR023393">
    <property type="entry name" value="START-like_dom_sf"/>
</dbReference>
<name>A0ABZ1TLP5_STRVG</name>
<sequence length="171" mass="19047">MSDSAITYTLYIQADPARVWQALTEPAFTRRYWGLSFETDWAVGSPMDWVERGARTSDPEQVVLDCVPDRLLSYTWHTFTPQWAASVGIGEELRAELAKERRTKVTYEIEPVGDTLARLTILHEDFEPGGTLIGMCGRAWPMLASSLKTLLETGAPLPQADQEGEPETGEG</sequence>
<evidence type="ECO:0000313" key="4">
    <source>
        <dbReference type="Proteomes" id="UP001432039"/>
    </source>
</evidence>
<evidence type="ECO:0000256" key="1">
    <source>
        <dbReference type="ARBA" id="ARBA00006817"/>
    </source>
</evidence>
<reference evidence="3" key="1">
    <citation type="submission" date="2022-10" db="EMBL/GenBank/DDBJ databases">
        <title>The complete genomes of actinobacterial strains from the NBC collection.</title>
        <authorList>
            <person name="Joergensen T.S."/>
            <person name="Alvarez Arevalo M."/>
            <person name="Sterndorff E.B."/>
            <person name="Faurdal D."/>
            <person name="Vuksanovic O."/>
            <person name="Mourched A.-S."/>
            <person name="Charusanti P."/>
            <person name="Shaw S."/>
            <person name="Blin K."/>
            <person name="Weber T."/>
        </authorList>
    </citation>
    <scope>NUCLEOTIDE SEQUENCE</scope>
    <source>
        <strain evidence="3">NBC_00248</strain>
    </source>
</reference>
<protein>
    <submittedName>
        <fullName evidence="3">SRPBCC family protein</fullName>
    </submittedName>
</protein>
<dbReference type="Gene3D" id="3.30.530.20">
    <property type="match status" value="1"/>
</dbReference>
<evidence type="ECO:0000259" key="2">
    <source>
        <dbReference type="Pfam" id="PF08327"/>
    </source>
</evidence>
<dbReference type="SUPFAM" id="SSF55961">
    <property type="entry name" value="Bet v1-like"/>
    <property type="match status" value="1"/>
</dbReference>
<evidence type="ECO:0000313" key="3">
    <source>
        <dbReference type="EMBL" id="WUQ16410.1"/>
    </source>
</evidence>
<dbReference type="CDD" id="cd08893">
    <property type="entry name" value="SRPBCC_CalC_Aha1-like_GntR-HTH"/>
    <property type="match status" value="1"/>
</dbReference>
<gene>
    <name evidence="3" type="ORF">OG517_36055</name>
</gene>
<dbReference type="InterPro" id="IPR013538">
    <property type="entry name" value="ASHA1/2-like_C"/>
</dbReference>
<dbReference type="EMBL" id="CP108090">
    <property type="protein sequence ID" value="WUQ16410.1"/>
    <property type="molecule type" value="Genomic_DNA"/>
</dbReference>
<feature type="domain" description="Activator of Hsp90 ATPase homologue 1/2-like C-terminal" evidence="2">
    <location>
        <begin position="14"/>
        <end position="152"/>
    </location>
</feature>
<accession>A0ABZ1TLP5</accession>
<keyword evidence="4" id="KW-1185">Reference proteome</keyword>
<proteinExistence type="inferred from homology"/>
<organism evidence="3 4">
    <name type="scientific">Streptomyces virginiae</name>
    <name type="common">Streptomyces cinnamonensis</name>
    <dbReference type="NCBI Taxonomy" id="1961"/>
    <lineage>
        <taxon>Bacteria</taxon>
        <taxon>Bacillati</taxon>
        <taxon>Actinomycetota</taxon>
        <taxon>Actinomycetes</taxon>
        <taxon>Kitasatosporales</taxon>
        <taxon>Streptomycetaceae</taxon>
        <taxon>Streptomyces</taxon>
    </lineage>
</organism>